<dbReference type="EMBL" id="JBHSGQ010000004">
    <property type="protein sequence ID" value="MFC4725416.1"/>
    <property type="molecule type" value="Genomic_DNA"/>
</dbReference>
<reference evidence="3" key="1">
    <citation type="journal article" date="2019" name="Int. J. Syst. Evol. Microbiol.">
        <title>The Global Catalogue of Microorganisms (GCM) 10K type strain sequencing project: providing services to taxonomists for standard genome sequencing and annotation.</title>
        <authorList>
            <consortium name="The Broad Institute Genomics Platform"/>
            <consortium name="The Broad Institute Genome Sequencing Center for Infectious Disease"/>
            <person name="Wu L."/>
            <person name="Ma J."/>
        </authorList>
    </citation>
    <scope>NUCLEOTIDE SEQUENCE [LARGE SCALE GENOMIC DNA]</scope>
    <source>
        <strain evidence="3">CCUG 62981</strain>
    </source>
</reference>
<evidence type="ECO:0000256" key="1">
    <source>
        <dbReference type="SAM" id="SignalP"/>
    </source>
</evidence>
<dbReference type="PROSITE" id="PS51257">
    <property type="entry name" value="PROKAR_LIPOPROTEIN"/>
    <property type="match status" value="1"/>
</dbReference>
<name>A0ABV9NAT6_9PROT</name>
<accession>A0ABV9NAT6</accession>
<comment type="caution">
    <text evidence="2">The sequence shown here is derived from an EMBL/GenBank/DDBJ whole genome shotgun (WGS) entry which is preliminary data.</text>
</comment>
<organism evidence="2 3">
    <name type="scientific">Glycocaulis abyssi</name>
    <dbReference type="NCBI Taxonomy" id="1433403"/>
    <lineage>
        <taxon>Bacteria</taxon>
        <taxon>Pseudomonadati</taxon>
        <taxon>Pseudomonadota</taxon>
        <taxon>Alphaproteobacteria</taxon>
        <taxon>Maricaulales</taxon>
        <taxon>Maricaulaceae</taxon>
        <taxon>Glycocaulis</taxon>
    </lineage>
</organism>
<keyword evidence="3" id="KW-1185">Reference proteome</keyword>
<proteinExistence type="predicted"/>
<keyword evidence="1" id="KW-0732">Signal</keyword>
<protein>
    <recommendedName>
        <fullName evidence="4">Lipoprotein</fullName>
    </recommendedName>
</protein>
<evidence type="ECO:0000313" key="2">
    <source>
        <dbReference type="EMBL" id="MFC4725416.1"/>
    </source>
</evidence>
<dbReference type="Proteomes" id="UP001596024">
    <property type="component" value="Unassembled WGS sequence"/>
</dbReference>
<evidence type="ECO:0008006" key="4">
    <source>
        <dbReference type="Google" id="ProtNLM"/>
    </source>
</evidence>
<sequence length="150" mass="17112">MAQGNVRRNSRPRLMVAAALGLILTACATQEGYRQQAALHLGQSADMLIVERGSPVARDYLSDGSEVWTYFVAEQRHDPGGYTTIPRERRIIWTDRHGNEHVRIEQYDETVYTPPRSWMVECETRFVVSPEGIVRDFRFEGDACRAPELS</sequence>
<feature type="signal peptide" evidence="1">
    <location>
        <begin position="1"/>
        <end position="28"/>
    </location>
</feature>
<feature type="chain" id="PRO_5045613693" description="Lipoprotein" evidence="1">
    <location>
        <begin position="29"/>
        <end position="150"/>
    </location>
</feature>
<evidence type="ECO:0000313" key="3">
    <source>
        <dbReference type="Proteomes" id="UP001596024"/>
    </source>
</evidence>
<gene>
    <name evidence="2" type="ORF">ACFPB0_08960</name>
</gene>
<dbReference type="RefSeq" id="WP_371393533.1">
    <property type="nucleotide sequence ID" value="NZ_CP163421.1"/>
</dbReference>